<feature type="compositionally biased region" description="Acidic residues" evidence="1">
    <location>
        <begin position="41"/>
        <end position="50"/>
    </location>
</feature>
<evidence type="ECO:0000256" key="1">
    <source>
        <dbReference type="SAM" id="MobiDB-lite"/>
    </source>
</evidence>
<accession>A0A6A6I310</accession>
<feature type="region of interest" description="Disordered" evidence="1">
    <location>
        <begin position="1"/>
        <end position="71"/>
    </location>
</feature>
<sequence>MSGRRGAGSARAAPIASAVIGGGGEPHACRRRSRCAGGGAGDEDEDEDADADGKSAGDGRRNKRRAGIRRKTLRGWRVLPSLAAVEV</sequence>
<name>A0A6A6I310_9PLEO</name>
<protein>
    <submittedName>
        <fullName evidence="2">Uncharacterized protein</fullName>
    </submittedName>
</protein>
<evidence type="ECO:0000313" key="2">
    <source>
        <dbReference type="EMBL" id="KAF2244667.1"/>
    </source>
</evidence>
<keyword evidence="3" id="KW-1185">Reference proteome</keyword>
<gene>
    <name evidence="2" type="ORF">BU26DRAFT_83949</name>
</gene>
<dbReference type="Proteomes" id="UP000800094">
    <property type="component" value="Unassembled WGS sequence"/>
</dbReference>
<dbReference type="GeneID" id="54589722"/>
<proteinExistence type="predicted"/>
<dbReference type="EMBL" id="ML987202">
    <property type="protein sequence ID" value="KAF2244667.1"/>
    <property type="molecule type" value="Genomic_DNA"/>
</dbReference>
<organism evidence="2 3">
    <name type="scientific">Trematosphaeria pertusa</name>
    <dbReference type="NCBI Taxonomy" id="390896"/>
    <lineage>
        <taxon>Eukaryota</taxon>
        <taxon>Fungi</taxon>
        <taxon>Dikarya</taxon>
        <taxon>Ascomycota</taxon>
        <taxon>Pezizomycotina</taxon>
        <taxon>Dothideomycetes</taxon>
        <taxon>Pleosporomycetidae</taxon>
        <taxon>Pleosporales</taxon>
        <taxon>Massarineae</taxon>
        <taxon>Trematosphaeriaceae</taxon>
        <taxon>Trematosphaeria</taxon>
    </lineage>
</organism>
<reference evidence="2" key="1">
    <citation type="journal article" date="2020" name="Stud. Mycol.">
        <title>101 Dothideomycetes genomes: a test case for predicting lifestyles and emergence of pathogens.</title>
        <authorList>
            <person name="Haridas S."/>
            <person name="Albert R."/>
            <person name="Binder M."/>
            <person name="Bloem J."/>
            <person name="Labutti K."/>
            <person name="Salamov A."/>
            <person name="Andreopoulos B."/>
            <person name="Baker S."/>
            <person name="Barry K."/>
            <person name="Bills G."/>
            <person name="Bluhm B."/>
            <person name="Cannon C."/>
            <person name="Castanera R."/>
            <person name="Culley D."/>
            <person name="Daum C."/>
            <person name="Ezra D."/>
            <person name="Gonzalez J."/>
            <person name="Henrissat B."/>
            <person name="Kuo A."/>
            <person name="Liang C."/>
            <person name="Lipzen A."/>
            <person name="Lutzoni F."/>
            <person name="Magnuson J."/>
            <person name="Mondo S."/>
            <person name="Nolan M."/>
            <person name="Ohm R."/>
            <person name="Pangilinan J."/>
            <person name="Park H.-J."/>
            <person name="Ramirez L."/>
            <person name="Alfaro M."/>
            <person name="Sun H."/>
            <person name="Tritt A."/>
            <person name="Yoshinaga Y."/>
            <person name="Zwiers L.-H."/>
            <person name="Turgeon B."/>
            <person name="Goodwin S."/>
            <person name="Spatafora J."/>
            <person name="Crous P."/>
            <person name="Grigoriev I."/>
        </authorList>
    </citation>
    <scope>NUCLEOTIDE SEQUENCE</scope>
    <source>
        <strain evidence="2">CBS 122368</strain>
    </source>
</reference>
<feature type="compositionally biased region" description="Basic and acidic residues" evidence="1">
    <location>
        <begin position="51"/>
        <end position="60"/>
    </location>
</feature>
<dbReference type="AlphaFoldDB" id="A0A6A6I310"/>
<feature type="compositionally biased region" description="Basic residues" evidence="1">
    <location>
        <begin position="61"/>
        <end position="71"/>
    </location>
</feature>
<dbReference type="RefSeq" id="XP_033679671.1">
    <property type="nucleotide sequence ID" value="XM_033836392.1"/>
</dbReference>
<feature type="compositionally biased region" description="Low complexity" evidence="1">
    <location>
        <begin position="1"/>
        <end position="18"/>
    </location>
</feature>
<evidence type="ECO:0000313" key="3">
    <source>
        <dbReference type="Proteomes" id="UP000800094"/>
    </source>
</evidence>